<dbReference type="Proteomes" id="UP000178235">
    <property type="component" value="Unassembled WGS sequence"/>
</dbReference>
<comment type="caution">
    <text evidence="2">The sequence shown here is derived from an EMBL/GenBank/DDBJ whole genome shotgun (WGS) entry which is preliminary data.</text>
</comment>
<gene>
    <name evidence="2" type="ORF">A2738_02470</name>
</gene>
<dbReference type="SUPFAM" id="SSF52833">
    <property type="entry name" value="Thioredoxin-like"/>
    <property type="match status" value="1"/>
</dbReference>
<dbReference type="EMBL" id="MFTS01000004">
    <property type="protein sequence ID" value="OGI68299.1"/>
    <property type="molecule type" value="Genomic_DNA"/>
</dbReference>
<evidence type="ECO:0000256" key="1">
    <source>
        <dbReference type="SAM" id="Phobius"/>
    </source>
</evidence>
<sequence>MTSQNDWKKYIIVFFITLTLFASAFYITDYFYNNKINQLKSIQDNISIDILSSETQFSLLQELSCKDVDNSVLSQEINNIADKINYSEKNFATDNTDIRYLKKYYSLLEIKDYLLMKKISERCGTKNSFILYMYSPDPTCTDCVKQEFVLSALREKYPQLRIYSFDYDLDLSAIKALISIYKIPSNVPVMVIDGKNYQGFKTIEEIETIIPQLKDFLVEEGEENTKPAEKPAR</sequence>
<keyword evidence="1" id="KW-0472">Membrane</keyword>
<reference evidence="2 3" key="1">
    <citation type="journal article" date="2016" name="Nat. Commun.">
        <title>Thousands of microbial genomes shed light on interconnected biogeochemical processes in an aquifer system.</title>
        <authorList>
            <person name="Anantharaman K."/>
            <person name="Brown C.T."/>
            <person name="Hug L.A."/>
            <person name="Sharon I."/>
            <person name="Castelle C.J."/>
            <person name="Probst A.J."/>
            <person name="Thomas B.C."/>
            <person name="Singh A."/>
            <person name="Wilkins M.J."/>
            <person name="Karaoz U."/>
            <person name="Brodie E.L."/>
            <person name="Williams K.H."/>
            <person name="Hubbard S.S."/>
            <person name="Banfield J.F."/>
        </authorList>
    </citation>
    <scope>NUCLEOTIDE SEQUENCE [LARGE SCALE GENOMIC DNA]</scope>
</reference>
<protein>
    <submittedName>
        <fullName evidence="2">Uncharacterized protein</fullName>
    </submittedName>
</protein>
<dbReference type="AlphaFoldDB" id="A0A1F6VFF5"/>
<dbReference type="InterPro" id="IPR036249">
    <property type="entry name" value="Thioredoxin-like_sf"/>
</dbReference>
<proteinExistence type="predicted"/>
<accession>A0A1F6VFF5</accession>
<evidence type="ECO:0000313" key="3">
    <source>
        <dbReference type="Proteomes" id="UP000178235"/>
    </source>
</evidence>
<evidence type="ECO:0000313" key="2">
    <source>
        <dbReference type="EMBL" id="OGI68299.1"/>
    </source>
</evidence>
<keyword evidence="1" id="KW-1133">Transmembrane helix</keyword>
<name>A0A1F6VFF5_9BACT</name>
<keyword evidence="1" id="KW-0812">Transmembrane</keyword>
<feature type="transmembrane region" description="Helical" evidence="1">
    <location>
        <begin position="12"/>
        <end position="32"/>
    </location>
</feature>
<organism evidence="2 3">
    <name type="scientific">Candidatus Nomurabacteria bacterium RIFCSPHIGHO2_01_FULL_42_15</name>
    <dbReference type="NCBI Taxonomy" id="1801742"/>
    <lineage>
        <taxon>Bacteria</taxon>
        <taxon>Candidatus Nomuraibacteriota</taxon>
    </lineage>
</organism>
<dbReference type="PROSITE" id="PS51354">
    <property type="entry name" value="GLUTAREDOXIN_2"/>
    <property type="match status" value="1"/>
</dbReference>